<feature type="compositionally biased region" description="Acidic residues" evidence="1">
    <location>
        <begin position="62"/>
        <end position="73"/>
    </location>
</feature>
<dbReference type="Proteomes" id="UP001619887">
    <property type="component" value="Unassembled WGS sequence"/>
</dbReference>
<evidence type="ECO:0000313" key="3">
    <source>
        <dbReference type="Proteomes" id="UP001619887"/>
    </source>
</evidence>
<reference evidence="2 3" key="1">
    <citation type="journal article" date="2022" name="G3 (Bethesda)">
        <title>Evaluating Illumina-, Nanopore-, and PacBio-based genome assembly strategies with the bald notothen, Trematomus borchgrevinki.</title>
        <authorList>
            <person name="Rayamajhi N."/>
            <person name="Cheng C.C."/>
            <person name="Catchen J.M."/>
        </authorList>
    </citation>
    <scope>NUCLEOTIDE SEQUENCE [LARGE SCALE GENOMIC DNA]</scope>
    <source>
        <strain evidence="2">AGRC-2024</strain>
    </source>
</reference>
<name>A0ABD2HMG9_PAGBO</name>
<gene>
    <name evidence="2" type="ORF">OYC64_022088</name>
</gene>
<protein>
    <submittedName>
        <fullName evidence="2">Uncharacterized protein</fullName>
    </submittedName>
</protein>
<reference evidence="2 3" key="2">
    <citation type="journal article" date="2024" name="G3 (Bethesda)">
        <title>The genome of the cryopelagic Antarctic bald notothen, Trematomus borchgrevinki.</title>
        <authorList>
            <person name="Rayamajhi N."/>
            <person name="Rivera-Colon A.G."/>
            <person name="Minhas B.F."/>
            <person name="Cheng C.C."/>
            <person name="Catchen J.M."/>
        </authorList>
    </citation>
    <scope>NUCLEOTIDE SEQUENCE [LARGE SCALE GENOMIC DNA]</scope>
    <source>
        <strain evidence="2">AGRC-2024</strain>
    </source>
</reference>
<dbReference type="Gene3D" id="1.25.40.10">
    <property type="entry name" value="Tetratricopeptide repeat domain"/>
    <property type="match status" value="1"/>
</dbReference>
<dbReference type="EMBL" id="JBIYXZ010001485">
    <property type="protein sequence ID" value="KAL3067657.1"/>
    <property type="molecule type" value="Genomic_DNA"/>
</dbReference>
<dbReference type="AlphaFoldDB" id="A0ABD2HMG9"/>
<feature type="region of interest" description="Disordered" evidence="1">
    <location>
        <begin position="58"/>
        <end position="81"/>
    </location>
</feature>
<evidence type="ECO:0000313" key="2">
    <source>
        <dbReference type="EMBL" id="KAL3067657.1"/>
    </source>
</evidence>
<accession>A0ABD2HMG9</accession>
<keyword evidence="3" id="KW-1185">Reference proteome</keyword>
<sequence>MCSAVFCLTHHPVPLCSSPSGSLMAPQYLDRIGQVFFGVPPKQSPSYGGLLGNLLNSLMGSGEEEDGAEEALEDSSPIELD</sequence>
<evidence type="ECO:0000256" key="1">
    <source>
        <dbReference type="SAM" id="MobiDB-lite"/>
    </source>
</evidence>
<comment type="caution">
    <text evidence="2">The sequence shown here is derived from an EMBL/GenBank/DDBJ whole genome shotgun (WGS) entry which is preliminary data.</text>
</comment>
<organism evidence="2 3">
    <name type="scientific">Pagothenia borchgrevinki</name>
    <name type="common">Bald rockcod</name>
    <name type="synonym">Trematomus borchgrevinki</name>
    <dbReference type="NCBI Taxonomy" id="8213"/>
    <lineage>
        <taxon>Eukaryota</taxon>
        <taxon>Metazoa</taxon>
        <taxon>Chordata</taxon>
        <taxon>Craniata</taxon>
        <taxon>Vertebrata</taxon>
        <taxon>Euteleostomi</taxon>
        <taxon>Actinopterygii</taxon>
        <taxon>Neopterygii</taxon>
        <taxon>Teleostei</taxon>
        <taxon>Neoteleostei</taxon>
        <taxon>Acanthomorphata</taxon>
        <taxon>Eupercaria</taxon>
        <taxon>Perciformes</taxon>
        <taxon>Notothenioidei</taxon>
        <taxon>Nototheniidae</taxon>
        <taxon>Pagothenia</taxon>
    </lineage>
</organism>
<proteinExistence type="predicted"/>
<dbReference type="InterPro" id="IPR011990">
    <property type="entry name" value="TPR-like_helical_dom_sf"/>
</dbReference>